<dbReference type="PROSITE" id="PS50987">
    <property type="entry name" value="HTH_ARSR_2"/>
    <property type="match status" value="1"/>
</dbReference>
<accession>A0ABV6THI2</accession>
<comment type="caution">
    <text evidence="5">The sequence shown here is derived from an EMBL/GenBank/DDBJ whole genome shotgun (WGS) entry which is preliminary data.</text>
</comment>
<dbReference type="InterPro" id="IPR045981">
    <property type="entry name" value="DUF5937"/>
</dbReference>
<evidence type="ECO:0000256" key="3">
    <source>
        <dbReference type="ARBA" id="ARBA00023163"/>
    </source>
</evidence>
<organism evidence="5 6">
    <name type="scientific">Streptomyces noboritoensis</name>
    <dbReference type="NCBI Taxonomy" id="67337"/>
    <lineage>
        <taxon>Bacteria</taxon>
        <taxon>Bacillati</taxon>
        <taxon>Actinomycetota</taxon>
        <taxon>Actinomycetes</taxon>
        <taxon>Kitasatosporales</taxon>
        <taxon>Streptomycetaceae</taxon>
        <taxon>Streptomyces</taxon>
    </lineage>
</organism>
<evidence type="ECO:0000259" key="4">
    <source>
        <dbReference type="PROSITE" id="PS50987"/>
    </source>
</evidence>
<protein>
    <submittedName>
        <fullName evidence="5">DUF5937 family protein</fullName>
    </submittedName>
</protein>
<dbReference type="RefSeq" id="WP_394317824.1">
    <property type="nucleotide sequence ID" value="NZ_JBHMQV010000009.1"/>
</dbReference>
<dbReference type="Gene3D" id="1.10.10.10">
    <property type="entry name" value="Winged helix-like DNA-binding domain superfamily/Winged helix DNA-binding domain"/>
    <property type="match status" value="1"/>
</dbReference>
<dbReference type="InterPro" id="IPR036390">
    <property type="entry name" value="WH_DNA-bd_sf"/>
</dbReference>
<dbReference type="InterPro" id="IPR011991">
    <property type="entry name" value="ArsR-like_HTH"/>
</dbReference>
<evidence type="ECO:0000313" key="5">
    <source>
        <dbReference type="EMBL" id="MFC0843950.1"/>
    </source>
</evidence>
<dbReference type="SUPFAM" id="SSF46785">
    <property type="entry name" value="Winged helix' DNA-binding domain"/>
    <property type="match status" value="1"/>
</dbReference>
<dbReference type="InterPro" id="IPR051011">
    <property type="entry name" value="Metal_resp_trans_reg"/>
</dbReference>
<sequence>MIEIRLSGTDLSLIRFARSPLEETVHSLAVLHNPRRRALHRPWLDAMLGHIRPLDLDLLFALTGTPHALPDFLCPPPTRAAPTFEEELDTVRATTSEQVRAGIDELRGSAPVSPTLQPLYDDATHHLARLVDQLAAYWRAALHPVWPRLRSLLDADIAHRAHCLTTGGLTALFDDIHPDLGYRGDSLHVRKPLRYQRPVTNQGVLLVPTVFGQHLSVLYNENSPPAIGYPARGTGEVWTAAPDTDGTPLEELVGRTRAKILAHLDMPLSTTSVATLVAMTPPTANHHLAVLRRCRLVTSRRSGREVLYQRTDLGTSLLDPPP</sequence>
<dbReference type="SMART" id="SM00418">
    <property type="entry name" value="HTH_ARSR"/>
    <property type="match status" value="1"/>
</dbReference>
<keyword evidence="2" id="KW-0238">DNA-binding</keyword>
<name>A0ABV6THI2_9ACTN</name>
<gene>
    <name evidence="5" type="ORF">ACFH04_09525</name>
</gene>
<keyword evidence="6" id="KW-1185">Reference proteome</keyword>
<dbReference type="InterPro" id="IPR001845">
    <property type="entry name" value="HTH_ArsR_DNA-bd_dom"/>
</dbReference>
<dbReference type="PANTHER" id="PTHR43132">
    <property type="entry name" value="ARSENICAL RESISTANCE OPERON REPRESSOR ARSR-RELATED"/>
    <property type="match status" value="1"/>
</dbReference>
<evidence type="ECO:0000256" key="2">
    <source>
        <dbReference type="ARBA" id="ARBA00023125"/>
    </source>
</evidence>
<dbReference type="PRINTS" id="PR00778">
    <property type="entry name" value="HTHARSR"/>
</dbReference>
<dbReference type="InterPro" id="IPR036388">
    <property type="entry name" value="WH-like_DNA-bd_sf"/>
</dbReference>
<reference evidence="5 6" key="1">
    <citation type="submission" date="2024-09" db="EMBL/GenBank/DDBJ databases">
        <authorList>
            <person name="Sun Q."/>
            <person name="Mori K."/>
        </authorList>
    </citation>
    <scope>NUCLEOTIDE SEQUENCE [LARGE SCALE GENOMIC DNA]</scope>
    <source>
        <strain evidence="5 6">JCM 4557</strain>
    </source>
</reference>
<keyword evidence="3" id="KW-0804">Transcription</keyword>
<feature type="domain" description="HTH arsR-type" evidence="4">
    <location>
        <begin position="237"/>
        <end position="322"/>
    </location>
</feature>
<dbReference type="CDD" id="cd00090">
    <property type="entry name" value="HTH_ARSR"/>
    <property type="match status" value="1"/>
</dbReference>
<dbReference type="PANTHER" id="PTHR43132:SF8">
    <property type="entry name" value="HTH-TYPE TRANSCRIPTIONAL REGULATOR KMTR"/>
    <property type="match status" value="1"/>
</dbReference>
<dbReference type="EMBL" id="JBHMQV010000009">
    <property type="protein sequence ID" value="MFC0843950.1"/>
    <property type="molecule type" value="Genomic_DNA"/>
</dbReference>
<dbReference type="Proteomes" id="UP001589887">
    <property type="component" value="Unassembled WGS sequence"/>
</dbReference>
<evidence type="ECO:0000313" key="6">
    <source>
        <dbReference type="Proteomes" id="UP001589887"/>
    </source>
</evidence>
<dbReference type="Pfam" id="PF19361">
    <property type="entry name" value="DUF5937"/>
    <property type="match status" value="1"/>
</dbReference>
<proteinExistence type="predicted"/>
<keyword evidence="1" id="KW-0805">Transcription regulation</keyword>
<evidence type="ECO:0000256" key="1">
    <source>
        <dbReference type="ARBA" id="ARBA00023015"/>
    </source>
</evidence>